<organism evidence="1">
    <name type="scientific">Desulfobacca acetoxidans</name>
    <dbReference type="NCBI Taxonomy" id="60893"/>
    <lineage>
        <taxon>Bacteria</taxon>
        <taxon>Pseudomonadati</taxon>
        <taxon>Thermodesulfobacteriota</taxon>
        <taxon>Desulfobaccia</taxon>
        <taxon>Desulfobaccales</taxon>
        <taxon>Desulfobaccaceae</taxon>
        <taxon>Desulfobacca</taxon>
    </lineage>
</organism>
<sequence length="175" mass="18662">MEVEVMKRSLAAVLLILLGWVAYPTNVIGQGSSLTMAQLENGTYKVGDKRITLKNGFYQEGSIEDGSYFLVAFVKAAIGDINSDGSNDAAVVYFVNTGGSGGAVVLTAIMNRNGTPVEIASVDLERYPEVKSISIKNGTIILNMLVHGPNDAECCPTVKQTSKYILAGNKLVLSR</sequence>
<accession>A0A7C3WSG2</accession>
<gene>
    <name evidence="1" type="ORF">ENV62_02815</name>
</gene>
<evidence type="ECO:0000313" key="1">
    <source>
        <dbReference type="EMBL" id="HGB14157.1"/>
    </source>
</evidence>
<comment type="caution">
    <text evidence="1">The sequence shown here is derived from an EMBL/GenBank/DDBJ whole genome shotgun (WGS) entry which is preliminary data.</text>
</comment>
<dbReference type="AlphaFoldDB" id="A0A7C3WSG2"/>
<proteinExistence type="predicted"/>
<reference evidence="1" key="1">
    <citation type="journal article" date="2020" name="mSystems">
        <title>Genome- and Community-Level Interaction Insights into Carbon Utilization and Element Cycling Functions of Hydrothermarchaeota in Hydrothermal Sediment.</title>
        <authorList>
            <person name="Zhou Z."/>
            <person name="Liu Y."/>
            <person name="Xu W."/>
            <person name="Pan J."/>
            <person name="Luo Z.H."/>
            <person name="Li M."/>
        </authorList>
    </citation>
    <scope>NUCLEOTIDE SEQUENCE [LARGE SCALE GENOMIC DNA]</scope>
    <source>
        <strain evidence="1">SpSt-776</strain>
    </source>
</reference>
<protein>
    <submittedName>
        <fullName evidence="1">Uncharacterized protein</fullName>
    </submittedName>
</protein>
<name>A0A7C3WSG2_9BACT</name>
<dbReference type="EMBL" id="DTHB01000024">
    <property type="protein sequence ID" value="HGB14157.1"/>
    <property type="molecule type" value="Genomic_DNA"/>
</dbReference>